<dbReference type="RefSeq" id="WP_021119562.1">
    <property type="nucleotide sequence ID" value="NZ_APJW01000002.1"/>
</dbReference>
<evidence type="ECO:0000256" key="5">
    <source>
        <dbReference type="ARBA" id="ARBA00022729"/>
    </source>
</evidence>
<evidence type="ECO:0000256" key="8">
    <source>
        <dbReference type="SAM" id="SignalP"/>
    </source>
</evidence>
<evidence type="ECO:0000256" key="2">
    <source>
        <dbReference type="ARBA" id="ARBA00004442"/>
    </source>
</evidence>
<gene>
    <name evidence="9" type="ORF">H359_0752</name>
</gene>
<keyword evidence="5 8" id="KW-0732">Signal</keyword>
<comment type="subcellular location">
    <subcellularLocation>
        <location evidence="1">Cell envelope</location>
    </subcellularLocation>
    <subcellularLocation>
        <location evidence="2">Cell outer membrane</location>
    </subcellularLocation>
    <subcellularLocation>
        <location evidence="3">Secreted</location>
    </subcellularLocation>
</comment>
<evidence type="ECO:0000256" key="6">
    <source>
        <dbReference type="ARBA" id="ARBA00023136"/>
    </source>
</evidence>
<dbReference type="InterPro" id="IPR003368">
    <property type="entry name" value="POMP_repeat"/>
</dbReference>
<evidence type="ECO:0000256" key="7">
    <source>
        <dbReference type="ARBA" id="ARBA00023237"/>
    </source>
</evidence>
<organism evidence="9 10">
    <name type="scientific">Chlamydia ibidis 10-1398/6</name>
    <dbReference type="NCBI Taxonomy" id="1046581"/>
    <lineage>
        <taxon>Bacteria</taxon>
        <taxon>Pseudomonadati</taxon>
        <taxon>Chlamydiota</taxon>
        <taxon>Chlamydiia</taxon>
        <taxon>Chlamydiales</taxon>
        <taxon>Chlamydiaceae</taxon>
        <taxon>Chlamydia/Chlamydophila group</taxon>
        <taxon>Chlamydia</taxon>
    </lineage>
</organism>
<feature type="chain" id="PRO_5046727180" evidence="8">
    <location>
        <begin position="24"/>
        <end position="406"/>
    </location>
</feature>
<dbReference type="Pfam" id="PF02415">
    <property type="entry name" value="Chlam_PMP"/>
    <property type="match status" value="2"/>
</dbReference>
<keyword evidence="6" id="KW-0472">Membrane</keyword>
<evidence type="ECO:0000256" key="3">
    <source>
        <dbReference type="ARBA" id="ARBA00004613"/>
    </source>
</evidence>
<dbReference type="EMBL" id="APJW01000002">
    <property type="protein sequence ID" value="EQM62613.1"/>
    <property type="molecule type" value="Genomic_DNA"/>
</dbReference>
<evidence type="ECO:0000313" key="10">
    <source>
        <dbReference type="Proteomes" id="UP000016064"/>
    </source>
</evidence>
<name>A0ABP2XDY8_9CHLA</name>
<keyword evidence="10" id="KW-1185">Reference proteome</keyword>
<dbReference type="Proteomes" id="UP000016064">
    <property type="component" value="Unassembled WGS sequence"/>
</dbReference>
<keyword evidence="4" id="KW-0964">Secreted</keyword>
<evidence type="ECO:0000256" key="1">
    <source>
        <dbReference type="ARBA" id="ARBA00004196"/>
    </source>
</evidence>
<comment type="caution">
    <text evidence="9">The sequence shown here is derived from an EMBL/GenBank/DDBJ whole genome shotgun (WGS) entry which is preliminary data.</text>
</comment>
<sequence length="406" mass="41368">MKRLNLWLLMSSALMTTSHICCAQAQNIGPSNGCNGGSLNQLTGSDYTCIGDICFSNINTTNKSCFAPSSGGLTLTGNGYDICFQSVNSGNKPCAVDVTQGNVTISGFSSFLCANALNSGAICCCDTSSARTLSMSGNGTVSFLNNTASTKGGAICANTINFTSGGHTIFSGNTVSGSSGIGGAICLEGISGSSCTLSAQGGDIVFYENSATDTSAKGGAVGIKGSNGSCTLDANSGNIIFDGNTIKSNSSAVRNSVYLGQETSATHTFKAKEGFGIYFYDPVTCDVSSPTGSVKINDTGYTGSIVFSGEKLSPDEKTKSENKKTDLKHALTVQAGSLVLKDGVTVEAKQITQNDNTSTVVMDLGTTLQTPNSGGETITLQNLAINVASLGGGGCLRHGCNQQSNN</sequence>
<accession>A0ABP2XDY8</accession>
<evidence type="ECO:0000313" key="9">
    <source>
        <dbReference type="EMBL" id="EQM62613.1"/>
    </source>
</evidence>
<keyword evidence="7" id="KW-0998">Cell outer membrane</keyword>
<protein>
    <submittedName>
        <fullName evidence="9">Chlamydia polymorphic membrane middle domain protein</fullName>
    </submittedName>
</protein>
<proteinExistence type="predicted"/>
<reference evidence="9 10" key="1">
    <citation type="submission" date="2013-07" db="EMBL/GenBank/DDBJ databases">
        <title>Isolation of a new Chlamydia species from the feral Sacred Ibis (Threskiornis aethiopicus): Chlamydia ibidis.</title>
        <authorList>
            <person name="Vorimore F."/>
            <person name="Hsia R.-C."/>
            <person name="Huot-Creasy H."/>
            <person name="Bastian S."/>
            <person name="Deruyter L."/>
            <person name="Passet A."/>
            <person name="Sachse K."/>
            <person name="Bavoil P."/>
            <person name="Myers G."/>
            <person name="Laroucau K."/>
        </authorList>
    </citation>
    <scope>NUCLEOTIDE SEQUENCE [LARGE SCALE GENOMIC DNA]</scope>
    <source>
        <strain evidence="9 10">10-1398/6</strain>
    </source>
</reference>
<dbReference type="NCBIfam" id="TIGR01376">
    <property type="entry name" value="POMP_repeat"/>
    <property type="match status" value="1"/>
</dbReference>
<evidence type="ECO:0000256" key="4">
    <source>
        <dbReference type="ARBA" id="ARBA00022525"/>
    </source>
</evidence>
<feature type="signal peptide" evidence="8">
    <location>
        <begin position="1"/>
        <end position="23"/>
    </location>
</feature>